<evidence type="ECO:0000259" key="1">
    <source>
        <dbReference type="Pfam" id="PF19501"/>
    </source>
</evidence>
<feature type="domain" description="PcRGLX/YetA-like N-terminal RIFT barrel" evidence="1">
    <location>
        <begin position="20"/>
        <end position="73"/>
    </location>
</feature>
<gene>
    <name evidence="2" type="ORF">NLF92_06055</name>
</gene>
<name>A0AA41X187_9ALTE</name>
<dbReference type="EMBL" id="JANATA010000008">
    <property type="protein sequence ID" value="MCP3428506.1"/>
    <property type="molecule type" value="Genomic_DNA"/>
</dbReference>
<dbReference type="Proteomes" id="UP001165413">
    <property type="component" value="Unassembled WGS sequence"/>
</dbReference>
<reference evidence="2" key="1">
    <citation type="submission" date="2022-07" db="EMBL/GenBank/DDBJ databases">
        <title>Characterization of the Novel Bacterium Alteromonas immobilis LMIT006 and Alteromonas gregis LMIT007.</title>
        <authorList>
            <person name="Lin X."/>
        </authorList>
    </citation>
    <scope>NUCLEOTIDE SEQUENCE</scope>
    <source>
        <strain evidence="2">LMIT007</strain>
    </source>
</reference>
<protein>
    <recommendedName>
        <fullName evidence="1">PcRGLX/YetA-like N-terminal RIFT barrel domain-containing protein</fullName>
    </recommendedName>
</protein>
<sequence>MRVIQDVFSIKNTNSTSVKHHIQQGIPCPKGVMFTQSQYALVDTQGMTYNTWTKPSAFWSDNSIKWLLVGAEIDCAPDATHTIHLSEQLERSNHTKMLTQVAQDTFQINSNTQRIMISPWSISTALGSVEFALNVETLGTEMNALPIHQAQESRELAKITVQEQMGHLAPYCAVVNISRYFSLPALPAPIHYQICIKVLFASDTLVIEHTLHNPNAAHHPNGQWDLGDAHSVIVKKWDTTYSCTTISNQTGSSNTNTLPASSGNQNPPLAIAVRKTPVAEFFSTTDFTLRQLSSGGDNFTAKTHLDLTNNVATEAECVLENYALSAEKRSNPTVKISRAMHCEFLTQTHFWETFPSALRIQNDTVCFSMIDTALGVYNELQPGEKWTQKQSLTTHAPVLKPVTITLLPEYVAQTGVLDRFAPALVSSRWQKLLAKGLDPTQGFFAKREQADIFGIRHFGEVYADHETAGYQGDDIFISFYNNQYDPLQGFLTQWLTTGKAEYFALADELATHINHIDIYHTCLDKPEYCGGLFWHTDHYLPASTASHRTYSKHHKANAYEDHAGGGGPGGQHCYTQGLTLHYLLTGCQKSKDSVFSLYEWVTHFYEGDGTLLGWMLAWRNSQQLGFKNIRTEQYPLDRGTANYVNAVLDMFILTQKESYLRHAFYIISHTLGPEDNLVQRDLDDVERRWFYTVMLQALGRCHRLLEREGLAPDYQAFLIQTLMHYGDWMLHNEQPYLNRPEILEYPNQTWSGQDIRKVDILAYLAALDTPNASAYRAKAQTLENQIFSALQNSDELHYSRIQALIMQNYGGIEAYSTHLAVDNDPSTTSELCTKNWADLALNKSSQWSIKQEIANLKKRSHVAAKWIP</sequence>
<evidence type="ECO:0000313" key="2">
    <source>
        <dbReference type="EMBL" id="MCP3428506.1"/>
    </source>
</evidence>
<comment type="caution">
    <text evidence="2">The sequence shown here is derived from an EMBL/GenBank/DDBJ whole genome shotgun (WGS) entry which is preliminary data.</text>
</comment>
<accession>A0AA41X187</accession>
<evidence type="ECO:0000313" key="3">
    <source>
        <dbReference type="Proteomes" id="UP001165413"/>
    </source>
</evidence>
<dbReference type="InterPro" id="IPR048329">
    <property type="entry name" value="PcRGLX_1st"/>
</dbReference>
<dbReference type="Pfam" id="PF19501">
    <property type="entry name" value="PcRGLX_1st"/>
    <property type="match status" value="1"/>
</dbReference>
<dbReference type="AlphaFoldDB" id="A0AA41X187"/>
<dbReference type="RefSeq" id="WP_254099842.1">
    <property type="nucleotide sequence ID" value="NZ_JANATA010000008.1"/>
</dbReference>
<keyword evidence="3" id="KW-1185">Reference proteome</keyword>
<organism evidence="2 3">
    <name type="scientific">Opacimonas viscosa</name>
    <dbReference type="NCBI Taxonomy" id="2961944"/>
    <lineage>
        <taxon>Bacteria</taxon>
        <taxon>Pseudomonadati</taxon>
        <taxon>Pseudomonadota</taxon>
        <taxon>Gammaproteobacteria</taxon>
        <taxon>Alteromonadales</taxon>
        <taxon>Alteromonadaceae</taxon>
        <taxon>Opacimonas</taxon>
    </lineage>
</organism>
<proteinExistence type="predicted"/>